<evidence type="ECO:0000313" key="13">
    <source>
        <dbReference type="Proteomes" id="UP000253318"/>
    </source>
</evidence>
<dbReference type="RefSeq" id="WP_114397898.1">
    <property type="nucleotide sequence ID" value="NZ_QEIM01000052.1"/>
</dbReference>
<evidence type="ECO:0000256" key="3">
    <source>
        <dbReference type="ARBA" id="ARBA00022490"/>
    </source>
</evidence>
<proteinExistence type="predicted"/>
<keyword evidence="6" id="KW-0598">Phosphotransferase system</keyword>
<comment type="subcellular location">
    <subcellularLocation>
        <location evidence="1">Cytoplasm</location>
    </subcellularLocation>
</comment>
<dbReference type="Proteomes" id="UP000253318">
    <property type="component" value="Unassembled WGS sequence"/>
</dbReference>
<protein>
    <recommendedName>
        <fullName evidence="9">Ascorbate-specific PTS system EIIA component</fullName>
    </recommendedName>
    <alternativeName>
        <fullName evidence="10">Ascorbate-specific phosphotransferase enzyme IIA component</fullName>
    </alternativeName>
</protein>
<evidence type="ECO:0000259" key="11">
    <source>
        <dbReference type="PROSITE" id="PS51094"/>
    </source>
</evidence>
<dbReference type="PANTHER" id="PTHR36203">
    <property type="entry name" value="ASCORBATE-SPECIFIC PTS SYSTEM EIIA COMPONENT"/>
    <property type="match status" value="1"/>
</dbReference>
<evidence type="ECO:0000256" key="4">
    <source>
        <dbReference type="ARBA" id="ARBA00022553"/>
    </source>
</evidence>
<evidence type="ECO:0000256" key="5">
    <source>
        <dbReference type="ARBA" id="ARBA00022679"/>
    </source>
</evidence>
<organism evidence="12 13">
    <name type="scientific">Marinitenerispora sediminis</name>
    <dbReference type="NCBI Taxonomy" id="1931232"/>
    <lineage>
        <taxon>Bacteria</taxon>
        <taxon>Bacillati</taxon>
        <taxon>Actinomycetota</taxon>
        <taxon>Actinomycetes</taxon>
        <taxon>Streptosporangiales</taxon>
        <taxon>Nocardiopsidaceae</taxon>
        <taxon>Marinitenerispora</taxon>
    </lineage>
</organism>
<keyword evidence="4" id="KW-0597">Phosphoprotein</keyword>
<keyword evidence="7" id="KW-0418">Kinase</keyword>
<dbReference type="EMBL" id="QEIN01000033">
    <property type="protein sequence ID" value="RCV60764.1"/>
    <property type="molecule type" value="Genomic_DNA"/>
</dbReference>
<gene>
    <name evidence="12" type="ORF">DEF24_06215</name>
</gene>
<evidence type="ECO:0000256" key="9">
    <source>
        <dbReference type="ARBA" id="ARBA00041175"/>
    </source>
</evidence>
<keyword evidence="5" id="KW-0808">Transferase</keyword>
<dbReference type="SUPFAM" id="SSF55804">
    <property type="entry name" value="Phoshotransferase/anion transport protein"/>
    <property type="match status" value="1"/>
</dbReference>
<dbReference type="InterPro" id="IPR002178">
    <property type="entry name" value="PTS_EIIA_type-2_dom"/>
</dbReference>
<evidence type="ECO:0000256" key="7">
    <source>
        <dbReference type="ARBA" id="ARBA00022777"/>
    </source>
</evidence>
<dbReference type="GO" id="GO:0005737">
    <property type="term" value="C:cytoplasm"/>
    <property type="evidence" value="ECO:0007669"/>
    <property type="project" value="UniProtKB-SubCell"/>
</dbReference>
<sequence length="156" mass="16532">MAEPAITRLLAVEAIVTGIQVDDWRAAIRAAGELLVAAGATTDAYTEQMRAAVEQHGPYIVIAPGIALAHARPSHVVLRTALSWAGLATPVEFGHPDNDPVELVVGLAAVDHDGHSAVLARISHLLAERDLLRVLRAASGPEEIRALLAKHDEADR</sequence>
<evidence type="ECO:0000313" key="12">
    <source>
        <dbReference type="EMBL" id="RCV60764.1"/>
    </source>
</evidence>
<comment type="function">
    <text evidence="8">The phosphoenolpyruvate-dependent sugar phosphotransferase system (sugar PTS), a major carbohydrate active transport system, catalyzes the phosphorylation of incoming sugar substrates concomitantly with their translocation across the cell membrane. The enzyme II UlaABC PTS system is involved in ascorbate transport.</text>
</comment>
<evidence type="ECO:0000256" key="2">
    <source>
        <dbReference type="ARBA" id="ARBA00022448"/>
    </source>
</evidence>
<name>A0A368T8N6_9ACTN</name>
<dbReference type="GO" id="GO:0009401">
    <property type="term" value="P:phosphoenolpyruvate-dependent sugar phosphotransferase system"/>
    <property type="evidence" value="ECO:0007669"/>
    <property type="project" value="UniProtKB-KW"/>
</dbReference>
<evidence type="ECO:0000256" key="1">
    <source>
        <dbReference type="ARBA" id="ARBA00004496"/>
    </source>
</evidence>
<comment type="caution">
    <text evidence="12">The sequence shown here is derived from an EMBL/GenBank/DDBJ whole genome shotgun (WGS) entry which is preliminary data.</text>
</comment>
<evidence type="ECO:0000256" key="10">
    <source>
        <dbReference type="ARBA" id="ARBA00042072"/>
    </source>
</evidence>
<dbReference type="PANTHER" id="PTHR36203:SF1">
    <property type="entry name" value="ASCORBATE-SPECIFIC PTS SYSTEM EIIA COMPONENT"/>
    <property type="match status" value="1"/>
</dbReference>
<dbReference type="OrthoDB" id="1634238at2"/>
<dbReference type="PROSITE" id="PS51094">
    <property type="entry name" value="PTS_EIIA_TYPE_2"/>
    <property type="match status" value="1"/>
</dbReference>
<keyword evidence="3" id="KW-0963">Cytoplasm</keyword>
<keyword evidence="13" id="KW-1185">Reference proteome</keyword>
<dbReference type="InterPro" id="IPR016152">
    <property type="entry name" value="PTrfase/Anion_transptr"/>
</dbReference>
<evidence type="ECO:0000256" key="8">
    <source>
        <dbReference type="ARBA" id="ARBA00037387"/>
    </source>
</evidence>
<dbReference type="GO" id="GO:0016301">
    <property type="term" value="F:kinase activity"/>
    <property type="evidence" value="ECO:0007669"/>
    <property type="project" value="UniProtKB-KW"/>
</dbReference>
<evidence type="ECO:0000256" key="6">
    <source>
        <dbReference type="ARBA" id="ARBA00022683"/>
    </source>
</evidence>
<dbReference type="CDD" id="cd00211">
    <property type="entry name" value="PTS_IIA_fru"/>
    <property type="match status" value="1"/>
</dbReference>
<dbReference type="Gene3D" id="3.40.930.10">
    <property type="entry name" value="Mannitol-specific EII, Chain A"/>
    <property type="match status" value="1"/>
</dbReference>
<feature type="domain" description="PTS EIIA type-2" evidence="11">
    <location>
        <begin position="8"/>
        <end position="151"/>
    </location>
</feature>
<dbReference type="AlphaFoldDB" id="A0A368T8N6"/>
<keyword evidence="12" id="KW-0762">Sugar transport</keyword>
<dbReference type="InterPro" id="IPR051351">
    <property type="entry name" value="Ascorbate-PTS_EIIA_comp"/>
</dbReference>
<keyword evidence="2" id="KW-0813">Transport</keyword>
<reference evidence="12 13" key="1">
    <citation type="submission" date="2018-04" db="EMBL/GenBank/DDBJ databases">
        <title>Novel actinobacteria from marine sediment.</title>
        <authorList>
            <person name="Ng Z.Y."/>
            <person name="Tan G.Y.A."/>
        </authorList>
    </citation>
    <scope>NUCLEOTIDE SEQUENCE [LARGE SCALE GENOMIC DNA]</scope>
    <source>
        <strain evidence="12 13">TPS81</strain>
    </source>
</reference>
<accession>A0A368T8N6</accession>
<dbReference type="Pfam" id="PF00359">
    <property type="entry name" value="PTS_EIIA_2"/>
    <property type="match status" value="1"/>
</dbReference>